<protein>
    <recommendedName>
        <fullName evidence="3">Transposase</fullName>
    </recommendedName>
</protein>
<dbReference type="RefSeq" id="WP_014275310.1">
    <property type="nucleotide sequence ID" value="NZ_BIMW01000208.1"/>
</dbReference>
<evidence type="ECO:0008006" key="3">
    <source>
        <dbReference type="Google" id="ProtNLM"/>
    </source>
</evidence>
<gene>
    <name evidence="1" type="ORF">NIES46_46970</name>
</gene>
<proteinExistence type="predicted"/>
<name>A0A5M3TDW7_LIMPL</name>
<evidence type="ECO:0000313" key="1">
    <source>
        <dbReference type="EMBL" id="GCE96625.1"/>
    </source>
</evidence>
<accession>A0A5M3TDW7</accession>
<comment type="caution">
    <text evidence="1">The sequence shown here is derived from an EMBL/GenBank/DDBJ whole genome shotgun (WGS) entry which is preliminary data.</text>
</comment>
<organism evidence="1 2">
    <name type="scientific">Limnospira platensis NIES-46</name>
    <dbReference type="NCBI Taxonomy" id="1236695"/>
    <lineage>
        <taxon>Bacteria</taxon>
        <taxon>Bacillati</taxon>
        <taxon>Cyanobacteriota</taxon>
        <taxon>Cyanophyceae</taxon>
        <taxon>Oscillatoriophycideae</taxon>
        <taxon>Oscillatoriales</taxon>
        <taxon>Sirenicapillariaceae</taxon>
        <taxon>Limnospira</taxon>
    </lineage>
</organism>
<sequence length="78" mass="8553">MSASTNSTHSGTYQGFQDILEFFNLSRKQCPKGVRIKRNRGTIQLDITTDPETGGLNNGDVIVSSLLRVSARLLTRLG</sequence>
<dbReference type="GeneID" id="301685406"/>
<keyword evidence="2" id="KW-1185">Reference proteome</keyword>
<dbReference type="EMBL" id="BIMW01000208">
    <property type="protein sequence ID" value="GCE96625.1"/>
    <property type="molecule type" value="Genomic_DNA"/>
</dbReference>
<reference evidence="1 2" key="1">
    <citation type="journal article" date="2019" name="J Genomics">
        <title>The Draft Genome of a Hydrogen-producing Cyanobacterium, Arthrospira platensis NIES-46.</title>
        <authorList>
            <person name="Suzuki S."/>
            <person name="Yamaguchi H."/>
            <person name="Kawachi M."/>
        </authorList>
    </citation>
    <scope>NUCLEOTIDE SEQUENCE [LARGE SCALE GENOMIC DNA]</scope>
    <source>
        <strain evidence="1 2">NIES-46</strain>
    </source>
</reference>
<dbReference type="Proteomes" id="UP000326169">
    <property type="component" value="Unassembled WGS sequence"/>
</dbReference>
<evidence type="ECO:0000313" key="2">
    <source>
        <dbReference type="Proteomes" id="UP000326169"/>
    </source>
</evidence>